<comment type="cofactor">
    <cofactor evidence="1 5 6">
        <name>pyridoxal 5'-phosphate</name>
        <dbReference type="ChEBI" id="CHEBI:597326"/>
    </cofactor>
</comment>
<reference evidence="7 8" key="1">
    <citation type="submission" date="2015-05" db="EMBL/GenBank/DDBJ databases">
        <title>Distinctive expansion of gene families associated with plant cell wall degradation and secondary metabolism in the genomes of grapevine trunk pathogens.</title>
        <authorList>
            <person name="Lawrence D.P."/>
            <person name="Travadon R."/>
            <person name="Rolshausen P.E."/>
            <person name="Baumgartner K."/>
        </authorList>
    </citation>
    <scope>NUCLEOTIDE SEQUENCE [LARGE SCALE GENOMIC DNA]</scope>
    <source>
        <strain evidence="7">UCRPC4</strain>
    </source>
</reference>
<dbReference type="InterPro" id="IPR002129">
    <property type="entry name" value="PyrdxlP-dep_de-COase"/>
</dbReference>
<evidence type="ECO:0000313" key="7">
    <source>
        <dbReference type="EMBL" id="KKY17520.1"/>
    </source>
</evidence>
<dbReference type="AlphaFoldDB" id="A0A0G2GKT6"/>
<evidence type="ECO:0000256" key="5">
    <source>
        <dbReference type="PIRSR" id="PIRSR602129-50"/>
    </source>
</evidence>
<evidence type="ECO:0000256" key="3">
    <source>
        <dbReference type="ARBA" id="ARBA00022898"/>
    </source>
</evidence>
<reference evidence="7 8" key="2">
    <citation type="submission" date="2015-05" db="EMBL/GenBank/DDBJ databases">
        <authorList>
            <person name="Morales-Cruz A."/>
            <person name="Amrine K.C."/>
            <person name="Cantu D."/>
        </authorList>
    </citation>
    <scope>NUCLEOTIDE SEQUENCE [LARGE SCALE GENOMIC DNA]</scope>
    <source>
        <strain evidence="7">UCRPC4</strain>
    </source>
</reference>
<feature type="modified residue" description="N6-(pyridoxal phosphate)lysine" evidence="5">
    <location>
        <position position="302"/>
    </location>
</feature>
<proteinExistence type="inferred from homology"/>
<dbReference type="PANTHER" id="PTHR11999">
    <property type="entry name" value="GROUP II PYRIDOXAL-5-PHOSPHATE DECARBOXYLASE"/>
    <property type="match status" value="1"/>
</dbReference>
<dbReference type="Gene3D" id="3.90.1150.10">
    <property type="entry name" value="Aspartate Aminotransferase, domain 1"/>
    <property type="match status" value="1"/>
</dbReference>
<evidence type="ECO:0000256" key="4">
    <source>
        <dbReference type="ARBA" id="ARBA00023239"/>
    </source>
</evidence>
<comment type="caution">
    <text evidence="7">The sequence shown here is derived from an EMBL/GenBank/DDBJ whole genome shotgun (WGS) entry which is preliminary data.</text>
</comment>
<dbReference type="Pfam" id="PF00282">
    <property type="entry name" value="Pyridoxal_deC"/>
    <property type="match status" value="1"/>
</dbReference>
<dbReference type="SUPFAM" id="SSF53383">
    <property type="entry name" value="PLP-dependent transferases"/>
    <property type="match status" value="1"/>
</dbReference>
<dbReference type="OrthoDB" id="2161780at2759"/>
<dbReference type="GO" id="GO:0030170">
    <property type="term" value="F:pyridoxal phosphate binding"/>
    <property type="evidence" value="ECO:0007669"/>
    <property type="project" value="InterPro"/>
</dbReference>
<evidence type="ECO:0000313" key="8">
    <source>
        <dbReference type="Proteomes" id="UP000053317"/>
    </source>
</evidence>
<evidence type="ECO:0000256" key="1">
    <source>
        <dbReference type="ARBA" id="ARBA00001933"/>
    </source>
</evidence>
<dbReference type="InterPro" id="IPR015421">
    <property type="entry name" value="PyrdxlP-dep_Trfase_major"/>
</dbReference>
<dbReference type="InterPro" id="IPR015424">
    <property type="entry name" value="PyrdxlP-dep_Trfase"/>
</dbReference>
<sequence length="482" mass="52351">MPLAEQGCGFEKTLHTLLPNITDALNLSSLNPRYYGFVTGGVTPAALAADFLTSIYDQNVSVHLSEESIATKIEYEALNLVLDMLRLERNVFPSKIFTTGATASNILGLALGREWLVQTYGKLHGVSPLPSVGDLGLLEACSQAKISKIEIVSTMPHSSIAKAASVVGLGRSSIVDLFDPHDPITLNMDALETYIGTRAPTTATILVLSIGEVNTGFFATSSLEQMQQLRTLCTTNNIWIHADGAFGLFNRLLLPSSSSSSSSSSKVLPDSSAKLPLYDFTVPASGTLGLELVDSITGDAHKFLNVPYDCGIFFSRHPPSLLESVFQNGNAAYLRASPHNTSTTSPPIPSPLNIGLENSRRFRALPVYATLLSHGRKGYLEILQRQILLCRKIITYLLSHDSYIVLPSSTIISNISTIALFRARDPDINKHLVARIKATGKIYVSGTMWDGVEAARLAVCNWRVDVERDFEIVRGVLDEILS</sequence>
<dbReference type="GO" id="GO:0016831">
    <property type="term" value="F:carboxy-lyase activity"/>
    <property type="evidence" value="ECO:0007669"/>
    <property type="project" value="TreeGrafter"/>
</dbReference>
<dbReference type="Gene3D" id="3.40.640.10">
    <property type="entry name" value="Type I PLP-dependent aspartate aminotransferase-like (Major domain)"/>
    <property type="match status" value="1"/>
</dbReference>
<dbReference type="InterPro" id="IPR015422">
    <property type="entry name" value="PyrdxlP-dep_Trfase_small"/>
</dbReference>
<dbReference type="PANTHER" id="PTHR11999:SF165">
    <property type="entry name" value="DECARBOXYLASE, PUTATIVE (AFU_ORTHOLOGUE AFUA_2G04980)-RELATED"/>
    <property type="match status" value="1"/>
</dbReference>
<protein>
    <submittedName>
        <fullName evidence="7">Putative tyrosine</fullName>
    </submittedName>
</protein>
<name>A0A0G2GKT6_PHACM</name>
<accession>A0A0G2GKT6</accession>
<dbReference type="GO" id="GO:0019752">
    <property type="term" value="P:carboxylic acid metabolic process"/>
    <property type="evidence" value="ECO:0007669"/>
    <property type="project" value="InterPro"/>
</dbReference>
<organism evidence="7 8">
    <name type="scientific">Phaeomoniella chlamydospora</name>
    <name type="common">Phaeoacremonium chlamydosporum</name>
    <dbReference type="NCBI Taxonomy" id="158046"/>
    <lineage>
        <taxon>Eukaryota</taxon>
        <taxon>Fungi</taxon>
        <taxon>Dikarya</taxon>
        <taxon>Ascomycota</taxon>
        <taxon>Pezizomycotina</taxon>
        <taxon>Eurotiomycetes</taxon>
        <taxon>Chaetothyriomycetidae</taxon>
        <taxon>Phaeomoniellales</taxon>
        <taxon>Phaeomoniellaceae</taxon>
        <taxon>Phaeomoniella</taxon>
    </lineage>
</organism>
<evidence type="ECO:0000256" key="2">
    <source>
        <dbReference type="ARBA" id="ARBA00009533"/>
    </source>
</evidence>
<keyword evidence="8" id="KW-1185">Reference proteome</keyword>
<dbReference type="EMBL" id="LCWF01000143">
    <property type="protein sequence ID" value="KKY17520.1"/>
    <property type="molecule type" value="Genomic_DNA"/>
</dbReference>
<evidence type="ECO:0000256" key="6">
    <source>
        <dbReference type="RuleBase" id="RU000382"/>
    </source>
</evidence>
<dbReference type="Proteomes" id="UP000053317">
    <property type="component" value="Unassembled WGS sequence"/>
</dbReference>
<keyword evidence="3 5" id="KW-0663">Pyridoxal phosphate</keyword>
<dbReference type="InterPro" id="IPR010977">
    <property type="entry name" value="Aromatic_deC"/>
</dbReference>
<dbReference type="GO" id="GO:0005737">
    <property type="term" value="C:cytoplasm"/>
    <property type="evidence" value="ECO:0007669"/>
    <property type="project" value="TreeGrafter"/>
</dbReference>
<gene>
    <name evidence="7" type="ORF">UCRPC4_g05493</name>
</gene>
<comment type="similarity">
    <text evidence="2 6">Belongs to the group II decarboxylase family.</text>
</comment>
<keyword evidence="4 6" id="KW-0456">Lyase</keyword>